<evidence type="ECO:0000313" key="8">
    <source>
        <dbReference type="Proteomes" id="UP000198882"/>
    </source>
</evidence>
<dbReference type="InterPro" id="IPR000620">
    <property type="entry name" value="EamA_dom"/>
</dbReference>
<keyword evidence="4 5" id="KW-0472">Membrane</keyword>
<feature type="transmembrane region" description="Helical" evidence="5">
    <location>
        <begin position="268"/>
        <end position="286"/>
    </location>
</feature>
<dbReference type="EMBL" id="FNFE01000001">
    <property type="protein sequence ID" value="SDJ46994.1"/>
    <property type="molecule type" value="Genomic_DNA"/>
</dbReference>
<keyword evidence="8" id="KW-1185">Reference proteome</keyword>
<dbReference type="SUPFAM" id="SSF103481">
    <property type="entry name" value="Multidrug resistance efflux transporter EmrE"/>
    <property type="match status" value="2"/>
</dbReference>
<feature type="transmembrane region" description="Helical" evidence="5">
    <location>
        <begin position="241"/>
        <end position="262"/>
    </location>
</feature>
<evidence type="ECO:0000259" key="6">
    <source>
        <dbReference type="Pfam" id="PF00892"/>
    </source>
</evidence>
<dbReference type="InterPro" id="IPR037185">
    <property type="entry name" value="EmrE-like"/>
</dbReference>
<evidence type="ECO:0000313" key="7">
    <source>
        <dbReference type="EMBL" id="SDJ46994.1"/>
    </source>
</evidence>
<protein>
    <submittedName>
        <fullName evidence="7">Threonine/homoserine efflux transporter RhtA</fullName>
    </submittedName>
</protein>
<feature type="domain" description="EamA" evidence="6">
    <location>
        <begin position="154"/>
        <end position="286"/>
    </location>
</feature>
<name>A0A1G8U065_9EURY</name>
<evidence type="ECO:0000256" key="1">
    <source>
        <dbReference type="ARBA" id="ARBA00004141"/>
    </source>
</evidence>
<dbReference type="PANTHER" id="PTHR32322:SF2">
    <property type="entry name" value="EAMA DOMAIN-CONTAINING PROTEIN"/>
    <property type="match status" value="1"/>
</dbReference>
<feature type="transmembrane region" description="Helical" evidence="5">
    <location>
        <begin position="38"/>
        <end position="56"/>
    </location>
</feature>
<evidence type="ECO:0000256" key="4">
    <source>
        <dbReference type="ARBA" id="ARBA00023136"/>
    </source>
</evidence>
<feature type="transmembrane region" description="Helical" evidence="5">
    <location>
        <begin position="182"/>
        <end position="201"/>
    </location>
</feature>
<dbReference type="PANTHER" id="PTHR32322">
    <property type="entry name" value="INNER MEMBRANE TRANSPORTER"/>
    <property type="match status" value="1"/>
</dbReference>
<reference evidence="8" key="1">
    <citation type="submission" date="2016-10" db="EMBL/GenBank/DDBJ databases">
        <authorList>
            <person name="Varghese N."/>
            <person name="Submissions S."/>
        </authorList>
    </citation>
    <scope>NUCLEOTIDE SEQUENCE [LARGE SCALE GENOMIC DNA]</scope>
    <source>
        <strain evidence="8">B4,CECT 8067,JCM 17497</strain>
    </source>
</reference>
<feature type="domain" description="EamA" evidence="6">
    <location>
        <begin position="8"/>
        <end position="138"/>
    </location>
</feature>
<feature type="transmembrane region" description="Helical" evidence="5">
    <location>
        <begin position="213"/>
        <end position="234"/>
    </location>
</feature>
<evidence type="ECO:0000256" key="2">
    <source>
        <dbReference type="ARBA" id="ARBA00022692"/>
    </source>
</evidence>
<accession>A0A1G8U065</accession>
<dbReference type="GO" id="GO:0016020">
    <property type="term" value="C:membrane"/>
    <property type="evidence" value="ECO:0007669"/>
    <property type="project" value="UniProtKB-SubCell"/>
</dbReference>
<gene>
    <name evidence="7" type="ORF">SAMN04515672_0671</name>
</gene>
<feature type="transmembrane region" description="Helical" evidence="5">
    <location>
        <begin position="68"/>
        <end position="87"/>
    </location>
</feature>
<dbReference type="AlphaFoldDB" id="A0A1G8U065"/>
<sequence length="304" mass="30762">MSPNRDVALFLSLAVLWGLSFPAISVGLESLPPLLFAAARYDIAAILLLAAAIVRVDQWRPTARNDLAAIVGGGIFLVAGNGLLFIGQQTVPSGVAAILQGLVPIVTALWAIPLLGERLSAIGAVGAAIGFLGVGLIVQPDPGNLLAGDTAARLLVVGQVCSVALGGVLVQRAGPTLPQLPLVGWSMLVGAVVLHLVSLGTGELSRVGAIEPASFGAVVYLGVFATAIAFMIYFTILEKHGAFEAALIGYLVPIVATVAGVVLLDESIGALTIGGFLLVAIGFALLKRRAIADAVGVSTGVGSP</sequence>
<evidence type="ECO:0000256" key="3">
    <source>
        <dbReference type="ARBA" id="ARBA00022989"/>
    </source>
</evidence>
<comment type="subcellular location">
    <subcellularLocation>
        <location evidence="1">Membrane</location>
        <topology evidence="1">Multi-pass membrane protein</topology>
    </subcellularLocation>
</comment>
<dbReference type="InterPro" id="IPR050638">
    <property type="entry name" value="AA-Vitamin_Transporters"/>
</dbReference>
<dbReference type="RefSeq" id="WP_090303173.1">
    <property type="nucleotide sequence ID" value="NZ_FNFE01000001.1"/>
</dbReference>
<dbReference type="STRING" id="1095776.SAMN04515672_0671"/>
<organism evidence="7 8">
    <name type="scientific">Natronorubrum texcoconense</name>
    <dbReference type="NCBI Taxonomy" id="1095776"/>
    <lineage>
        <taxon>Archaea</taxon>
        <taxon>Methanobacteriati</taxon>
        <taxon>Methanobacteriota</taxon>
        <taxon>Stenosarchaea group</taxon>
        <taxon>Halobacteria</taxon>
        <taxon>Halobacteriales</taxon>
        <taxon>Natrialbaceae</taxon>
        <taxon>Natronorubrum</taxon>
    </lineage>
</organism>
<feature type="transmembrane region" description="Helical" evidence="5">
    <location>
        <begin position="150"/>
        <end position="170"/>
    </location>
</feature>
<dbReference type="Proteomes" id="UP000198882">
    <property type="component" value="Unassembled WGS sequence"/>
</dbReference>
<keyword evidence="3 5" id="KW-1133">Transmembrane helix</keyword>
<feature type="transmembrane region" description="Helical" evidence="5">
    <location>
        <begin position="119"/>
        <end position="138"/>
    </location>
</feature>
<dbReference type="Pfam" id="PF00892">
    <property type="entry name" value="EamA"/>
    <property type="match status" value="2"/>
</dbReference>
<dbReference type="OrthoDB" id="17861at2157"/>
<feature type="transmembrane region" description="Helical" evidence="5">
    <location>
        <begin position="93"/>
        <end position="112"/>
    </location>
</feature>
<evidence type="ECO:0000256" key="5">
    <source>
        <dbReference type="SAM" id="Phobius"/>
    </source>
</evidence>
<proteinExistence type="predicted"/>
<keyword evidence="2 5" id="KW-0812">Transmembrane</keyword>